<keyword evidence="4" id="KW-1185">Reference proteome</keyword>
<reference evidence="4" key="1">
    <citation type="submission" date="2016-10" db="EMBL/GenBank/DDBJ databases">
        <authorList>
            <person name="Varghese N."/>
            <person name="Submissions S."/>
        </authorList>
    </citation>
    <scope>NUCLEOTIDE SEQUENCE [LARGE SCALE GENOMIC DNA]</scope>
    <source>
        <strain evidence="4">DSM 22002</strain>
    </source>
</reference>
<evidence type="ECO:0000256" key="1">
    <source>
        <dbReference type="SAM" id="MobiDB-lite"/>
    </source>
</evidence>
<accession>A0A1G8F6C6</accession>
<proteinExistence type="predicted"/>
<evidence type="ECO:0000256" key="2">
    <source>
        <dbReference type="SAM" id="Phobius"/>
    </source>
</evidence>
<dbReference type="RefSeq" id="WP_092505222.1">
    <property type="nucleotide sequence ID" value="NZ_LT629695.1"/>
</dbReference>
<gene>
    <name evidence="3" type="ORF">SAMN04489720_2354</name>
</gene>
<sequence length="270" mass="29672">MDVPLDQPHYGIGPAGMVRFLRKYATFRGRASRSEFWWGQLTLFAATMVLLGPGLVVAVVGYVDLMRQAIENPYSTSSTDPALDPLLPGFGLLALGSLLSLAFLVPSIALTWRRLQDAGMHGGLAFAFICGSWAASYVVTFAGLASLVPGFLPSSLRSARYEQSATPVLPPTIDAATWHLTRAWAQAGAAGPAPQQWQAAQQWPGQQWPAQQWPAQAWPQQPQQQWPAQAWPEQSPQQTWPQQPWSQDAWQQTGYQPTHPEAGPYSDPQR</sequence>
<evidence type="ECO:0000313" key="4">
    <source>
        <dbReference type="Proteomes" id="UP000198822"/>
    </source>
</evidence>
<organism evidence="3 4">
    <name type="scientific">Agrococcus jejuensis</name>
    <dbReference type="NCBI Taxonomy" id="399736"/>
    <lineage>
        <taxon>Bacteria</taxon>
        <taxon>Bacillati</taxon>
        <taxon>Actinomycetota</taxon>
        <taxon>Actinomycetes</taxon>
        <taxon>Micrococcales</taxon>
        <taxon>Microbacteriaceae</taxon>
        <taxon>Agrococcus</taxon>
    </lineage>
</organism>
<keyword evidence="2" id="KW-0812">Transmembrane</keyword>
<dbReference type="EMBL" id="LT629695">
    <property type="protein sequence ID" value="SDH77733.1"/>
    <property type="molecule type" value="Genomic_DNA"/>
</dbReference>
<feature type="compositionally biased region" description="Low complexity" evidence="1">
    <location>
        <begin position="189"/>
        <end position="247"/>
    </location>
</feature>
<dbReference type="Proteomes" id="UP000198822">
    <property type="component" value="Chromosome I"/>
</dbReference>
<feature type="transmembrane region" description="Helical" evidence="2">
    <location>
        <begin position="36"/>
        <end position="63"/>
    </location>
</feature>
<evidence type="ECO:0008006" key="5">
    <source>
        <dbReference type="Google" id="ProtNLM"/>
    </source>
</evidence>
<dbReference type="Pfam" id="PF05656">
    <property type="entry name" value="DUF805"/>
    <property type="match status" value="1"/>
</dbReference>
<dbReference type="InterPro" id="IPR008523">
    <property type="entry name" value="DUF805"/>
</dbReference>
<dbReference type="AlphaFoldDB" id="A0A1G8F6C6"/>
<protein>
    <recommendedName>
        <fullName evidence="5">DUF805 domain-containing protein</fullName>
    </recommendedName>
</protein>
<evidence type="ECO:0000313" key="3">
    <source>
        <dbReference type="EMBL" id="SDH77733.1"/>
    </source>
</evidence>
<name>A0A1G8F6C6_9MICO</name>
<feature type="transmembrane region" description="Helical" evidence="2">
    <location>
        <begin position="124"/>
        <end position="152"/>
    </location>
</feature>
<feature type="transmembrane region" description="Helical" evidence="2">
    <location>
        <begin position="90"/>
        <end position="112"/>
    </location>
</feature>
<dbReference type="OrthoDB" id="9812349at2"/>
<feature type="region of interest" description="Disordered" evidence="1">
    <location>
        <begin position="189"/>
        <end position="270"/>
    </location>
</feature>
<keyword evidence="2" id="KW-0472">Membrane</keyword>
<dbReference type="STRING" id="399736.SAMN04489720_2354"/>
<keyword evidence="2" id="KW-1133">Transmembrane helix</keyword>
<dbReference type="GO" id="GO:0016020">
    <property type="term" value="C:membrane"/>
    <property type="evidence" value="ECO:0007669"/>
    <property type="project" value="InterPro"/>
</dbReference>